<organism evidence="1 2">
    <name type="scientific">Prorocentrum cordatum</name>
    <dbReference type="NCBI Taxonomy" id="2364126"/>
    <lineage>
        <taxon>Eukaryota</taxon>
        <taxon>Sar</taxon>
        <taxon>Alveolata</taxon>
        <taxon>Dinophyceae</taxon>
        <taxon>Prorocentrales</taxon>
        <taxon>Prorocentraceae</taxon>
        <taxon>Prorocentrum</taxon>
    </lineage>
</organism>
<dbReference type="Gene3D" id="2.70.98.10">
    <property type="match status" value="1"/>
</dbReference>
<comment type="caution">
    <text evidence="1">The sequence shown here is derived from an EMBL/GenBank/DDBJ whole genome shotgun (WGS) entry which is preliminary data.</text>
</comment>
<accession>A0ABN9S691</accession>
<protein>
    <recommendedName>
        <fullName evidence="3">Aldose 1-epimerase</fullName>
    </recommendedName>
</protein>
<dbReference type="PROSITE" id="PS00545">
    <property type="entry name" value="ALDOSE_1_EPIMERASE"/>
    <property type="match status" value="1"/>
</dbReference>
<dbReference type="Pfam" id="PF01263">
    <property type="entry name" value="Aldose_epim"/>
    <property type="match status" value="1"/>
</dbReference>
<dbReference type="InterPro" id="IPR018052">
    <property type="entry name" value="Ald1_epimerase_CS"/>
</dbReference>
<keyword evidence="2" id="KW-1185">Reference proteome</keyword>
<dbReference type="Proteomes" id="UP001189429">
    <property type="component" value="Unassembled WGS sequence"/>
</dbReference>
<reference evidence="1" key="1">
    <citation type="submission" date="2023-10" db="EMBL/GenBank/DDBJ databases">
        <authorList>
            <person name="Chen Y."/>
            <person name="Shah S."/>
            <person name="Dougan E. K."/>
            <person name="Thang M."/>
            <person name="Chan C."/>
        </authorList>
    </citation>
    <scope>NUCLEOTIDE SEQUENCE [LARGE SCALE GENOMIC DNA]</scope>
</reference>
<dbReference type="InterPro" id="IPR011013">
    <property type="entry name" value="Gal_mutarotase_sf_dom"/>
</dbReference>
<name>A0ABN9S691_9DINO</name>
<dbReference type="InterPro" id="IPR008183">
    <property type="entry name" value="Aldose_1/G6P_1-epimerase"/>
</dbReference>
<gene>
    <name evidence="1" type="ORF">PCOR1329_LOCUS25854</name>
</gene>
<dbReference type="EMBL" id="CAUYUJ010009092">
    <property type="protein sequence ID" value="CAK0825825.1"/>
    <property type="molecule type" value="Genomic_DNA"/>
</dbReference>
<dbReference type="PANTHER" id="PTHR10091:SF0">
    <property type="entry name" value="GALACTOSE MUTAROTASE"/>
    <property type="match status" value="1"/>
</dbReference>
<dbReference type="SUPFAM" id="SSF74650">
    <property type="entry name" value="Galactose mutarotase-like"/>
    <property type="match status" value="1"/>
</dbReference>
<sequence length="216" mass="23273">MGYPGQVDLTVVYEVVGNELHFRYSGSTSRPTLLSMTNHTYWNLKGHAAGNVLDHSLMVAGSRTTEVDGSLAITGRCPGVEGTPLDLRAAVPTLLQDAVDAAGPIDVNYCLVDDAAGWRPGGPEVLAARLVGPHGITMEVWTDQPGLQVFTGHNIDPENGAWWHGKGATWQKFGAVCLEPQLWPDGIHHPSFPSPVLRAGETYTHHSHHAFIVEGE</sequence>
<dbReference type="InterPro" id="IPR014718">
    <property type="entry name" value="GH-type_carb-bd"/>
</dbReference>
<evidence type="ECO:0008006" key="3">
    <source>
        <dbReference type="Google" id="ProtNLM"/>
    </source>
</evidence>
<evidence type="ECO:0000313" key="1">
    <source>
        <dbReference type="EMBL" id="CAK0825825.1"/>
    </source>
</evidence>
<evidence type="ECO:0000313" key="2">
    <source>
        <dbReference type="Proteomes" id="UP001189429"/>
    </source>
</evidence>
<proteinExistence type="predicted"/>
<dbReference type="PANTHER" id="PTHR10091">
    <property type="entry name" value="ALDOSE-1-EPIMERASE"/>
    <property type="match status" value="1"/>
</dbReference>